<dbReference type="InterPro" id="IPR036942">
    <property type="entry name" value="Beta-barrel_TonB_sf"/>
</dbReference>
<comment type="subcellular location">
    <subcellularLocation>
        <location evidence="1">Cell outer membrane</location>
        <topology evidence="1">Multi-pass membrane protein</topology>
    </subcellularLocation>
</comment>
<dbReference type="Pfam" id="PF25183">
    <property type="entry name" value="OMP_b-brl_4"/>
    <property type="match status" value="1"/>
</dbReference>
<accession>A0ABT1QNN0</accession>
<dbReference type="EMBL" id="JANFQO010000002">
    <property type="protein sequence ID" value="MCQ4163745.1"/>
    <property type="molecule type" value="Genomic_DNA"/>
</dbReference>
<reference evidence="10" key="1">
    <citation type="submission" date="2022-07" db="EMBL/GenBank/DDBJ databases">
        <title>Tahibacter sp., a new gammaproteobacterium isolated from the silt sample collected at pig farm.</title>
        <authorList>
            <person name="Chen H."/>
        </authorList>
    </citation>
    <scope>NUCLEOTIDE SEQUENCE</scope>
    <source>
        <strain evidence="10">P2K</strain>
    </source>
</reference>
<evidence type="ECO:0000259" key="9">
    <source>
        <dbReference type="Pfam" id="PF25183"/>
    </source>
</evidence>
<dbReference type="Gene3D" id="2.170.130.10">
    <property type="entry name" value="TonB-dependent receptor, plug domain"/>
    <property type="match status" value="1"/>
</dbReference>
<sequence length="999" mass="109921">MNNRSMRKSALCVAMGLCLSSLLPPALAAANDGSLVGRLVGGAGEAVAGAQITVRNTETGLTRSVRAEADGSYRFPFLPIGTYVVEVRKDGFQPARAEDVHVSLGNATAVNMTLSAAAAATLEAIEVVGSGASLIVDVSSTESATNLTKQQLDRLPVERSAQAVALLAPGVTTGAFGGVSFGGSSVAENTVYINGLNVTDFYRRIGFSSVPFAFFKEFQVKTGGYSVEFGRTTGGVINAVTNSGSNEFKFGSELVWEPRSLQTEGKDKYNPDGSKVSYQYDEYDRYSLNGYASGPIIPDKLFFYVMYEARDYRDTTVTNDEAQLYRGRSPDDFWGAKLDWQISDGHLLELFAFSDKNSTVRDDYLFDTDTGRRGAFSNRRFTDSGGRNYAATYTGYLSDSFSLKLLAGGNERDRIQKSLNDIDCSRIRDRRSGGGDVGCTTSGLIEEGKDERRAYRVDFEWSLPGHLLRFGLDREENTSDNVSFYPGPERLLYEIFTTSPGATLANGGVVPEGVTAYVRGRQQEVSGTFETINTAYYLEDNWSITPRLVLNLGLRLEGFDNRNGEGATYIKMDDMLAPRLGLSWDMNGDGRSKLFANAGRYFLPVSNIINVKQAGAFLDRRTFWAFDGFTPFQYNGQTYQNIVFGPQIGPVDDSQGDGTVGDLRGEVDKDMDAVYQDEFILGFQSMFDDKWGWGVRGIHRKLHNAIDDMELTSNGVLCDGEPGSIGYVMGNPGRNVTVYTDTDCDGDNDGYVTIDTSRRGWALYDDDGNYIGERGWVEPKRTYKALELQLDRAWDGLWSMNASYTLSYSRGNAEGPVNTDTGFSDTGRTEHFDDPYVDLDAEGPLPNDHRHQIKLRGAYALSDSWRLGGTLTALSGAPISGLGVGNPYDGTNYHSFYICVQNCTAENPSERVYRHSPRGSYGRLPWTYDVGASISYARSFGAADLNVTLAVYNLFNGSRVQAVDQDLQTDIGDEFNPTFRYGTDYQTPRYAQLKVKVDF</sequence>
<dbReference type="PANTHER" id="PTHR30069">
    <property type="entry name" value="TONB-DEPENDENT OUTER MEMBRANE RECEPTOR"/>
    <property type="match status" value="1"/>
</dbReference>
<keyword evidence="11" id="KW-1185">Reference proteome</keyword>
<evidence type="ECO:0000313" key="11">
    <source>
        <dbReference type="Proteomes" id="UP001165498"/>
    </source>
</evidence>
<dbReference type="SUPFAM" id="SSF49452">
    <property type="entry name" value="Starch-binding domain-like"/>
    <property type="match status" value="1"/>
</dbReference>
<dbReference type="Pfam" id="PF07715">
    <property type="entry name" value="Plug"/>
    <property type="match status" value="1"/>
</dbReference>
<evidence type="ECO:0000256" key="1">
    <source>
        <dbReference type="ARBA" id="ARBA00004571"/>
    </source>
</evidence>
<keyword evidence="7" id="KW-0732">Signal</keyword>
<evidence type="ECO:0000313" key="10">
    <source>
        <dbReference type="EMBL" id="MCQ4163745.1"/>
    </source>
</evidence>
<keyword evidence="4" id="KW-0812">Transmembrane</keyword>
<gene>
    <name evidence="10" type="ORF">NM961_03365</name>
</gene>
<feature type="signal peptide" evidence="7">
    <location>
        <begin position="1"/>
        <end position="28"/>
    </location>
</feature>
<dbReference type="Gene3D" id="2.40.170.20">
    <property type="entry name" value="TonB-dependent receptor, beta-barrel domain"/>
    <property type="match status" value="1"/>
</dbReference>
<feature type="domain" description="TonB-dependent receptor plug" evidence="8">
    <location>
        <begin position="139"/>
        <end position="236"/>
    </location>
</feature>
<dbReference type="InterPro" id="IPR037066">
    <property type="entry name" value="Plug_dom_sf"/>
</dbReference>
<keyword evidence="5" id="KW-0472">Membrane</keyword>
<organism evidence="10 11">
    <name type="scientific">Tahibacter harae</name>
    <dbReference type="NCBI Taxonomy" id="2963937"/>
    <lineage>
        <taxon>Bacteria</taxon>
        <taxon>Pseudomonadati</taxon>
        <taxon>Pseudomonadota</taxon>
        <taxon>Gammaproteobacteria</taxon>
        <taxon>Lysobacterales</taxon>
        <taxon>Rhodanobacteraceae</taxon>
        <taxon>Tahibacter</taxon>
    </lineage>
</organism>
<evidence type="ECO:0000256" key="4">
    <source>
        <dbReference type="ARBA" id="ARBA00022692"/>
    </source>
</evidence>
<evidence type="ECO:0000256" key="3">
    <source>
        <dbReference type="ARBA" id="ARBA00022452"/>
    </source>
</evidence>
<feature type="domain" description="TonB-dependent transporter Oar-like beta-barrel" evidence="9">
    <location>
        <begin position="329"/>
        <end position="559"/>
    </location>
</feature>
<comment type="caution">
    <text evidence="10">The sequence shown here is derived from an EMBL/GenBank/DDBJ whole genome shotgun (WGS) entry which is preliminary data.</text>
</comment>
<evidence type="ECO:0000259" key="8">
    <source>
        <dbReference type="Pfam" id="PF07715"/>
    </source>
</evidence>
<dbReference type="InterPro" id="IPR057601">
    <property type="entry name" value="Oar-like_b-barrel"/>
</dbReference>
<dbReference type="RefSeq" id="WP_255911270.1">
    <property type="nucleotide sequence ID" value="NZ_JANFQO010000002.1"/>
</dbReference>
<evidence type="ECO:0000256" key="7">
    <source>
        <dbReference type="SAM" id="SignalP"/>
    </source>
</evidence>
<dbReference type="Gene3D" id="2.60.40.1120">
    <property type="entry name" value="Carboxypeptidase-like, regulatory domain"/>
    <property type="match status" value="1"/>
</dbReference>
<evidence type="ECO:0000256" key="6">
    <source>
        <dbReference type="ARBA" id="ARBA00023237"/>
    </source>
</evidence>
<dbReference type="Pfam" id="PF13620">
    <property type="entry name" value="CarboxypepD_reg"/>
    <property type="match status" value="1"/>
</dbReference>
<dbReference type="PANTHER" id="PTHR30069:SF46">
    <property type="entry name" value="OAR PROTEIN"/>
    <property type="match status" value="1"/>
</dbReference>
<feature type="chain" id="PRO_5045999574" evidence="7">
    <location>
        <begin position="29"/>
        <end position="999"/>
    </location>
</feature>
<keyword evidence="3" id="KW-1134">Transmembrane beta strand</keyword>
<protein>
    <submittedName>
        <fullName evidence="10">TonB-dependent receptor</fullName>
    </submittedName>
</protein>
<keyword evidence="6" id="KW-0998">Cell outer membrane</keyword>
<dbReference type="SUPFAM" id="SSF56935">
    <property type="entry name" value="Porins"/>
    <property type="match status" value="1"/>
</dbReference>
<proteinExistence type="predicted"/>
<evidence type="ECO:0000256" key="5">
    <source>
        <dbReference type="ARBA" id="ARBA00023136"/>
    </source>
</evidence>
<dbReference type="InterPro" id="IPR013784">
    <property type="entry name" value="Carb-bd-like_fold"/>
</dbReference>
<keyword evidence="10" id="KW-0675">Receptor</keyword>
<dbReference type="Proteomes" id="UP001165498">
    <property type="component" value="Unassembled WGS sequence"/>
</dbReference>
<dbReference type="InterPro" id="IPR039426">
    <property type="entry name" value="TonB-dep_rcpt-like"/>
</dbReference>
<evidence type="ECO:0000256" key="2">
    <source>
        <dbReference type="ARBA" id="ARBA00022448"/>
    </source>
</evidence>
<name>A0ABT1QNN0_9GAMM</name>
<keyword evidence="2" id="KW-0813">Transport</keyword>
<dbReference type="InterPro" id="IPR012910">
    <property type="entry name" value="Plug_dom"/>
</dbReference>